<evidence type="ECO:0000313" key="2">
    <source>
        <dbReference type="Proteomes" id="UP000005239"/>
    </source>
</evidence>
<protein>
    <submittedName>
        <fullName evidence="1">CC domain-containing protein</fullName>
    </submittedName>
</protein>
<proteinExistence type="predicted"/>
<sequence length="91" mass="9838">MKCSPLVLGCFVALATCQTKGVFESAVGPCIDDSCPSGSSCYYGQCIPSEIAPKMPEPEKNTALGACRYGGMCDKDQYCYHKECYPHPKLD</sequence>
<keyword evidence="2" id="KW-1185">Reference proteome</keyword>
<evidence type="ECO:0000313" key="1">
    <source>
        <dbReference type="EnsemblMetazoa" id="PPA32072.1"/>
    </source>
</evidence>
<reference evidence="1" key="2">
    <citation type="submission" date="2022-06" db="UniProtKB">
        <authorList>
            <consortium name="EnsemblMetazoa"/>
        </authorList>
    </citation>
    <scope>IDENTIFICATION</scope>
    <source>
        <strain evidence="1">PS312</strain>
    </source>
</reference>
<dbReference type="AlphaFoldDB" id="A0A2A6CTP4"/>
<accession>A0A8R1YLB2</accession>
<reference evidence="2" key="1">
    <citation type="journal article" date="2008" name="Nat. Genet.">
        <title>The Pristionchus pacificus genome provides a unique perspective on nematode lifestyle and parasitism.</title>
        <authorList>
            <person name="Dieterich C."/>
            <person name="Clifton S.W."/>
            <person name="Schuster L.N."/>
            <person name="Chinwalla A."/>
            <person name="Delehaunty K."/>
            <person name="Dinkelacker I."/>
            <person name="Fulton L."/>
            <person name="Fulton R."/>
            <person name="Godfrey J."/>
            <person name="Minx P."/>
            <person name="Mitreva M."/>
            <person name="Roeseler W."/>
            <person name="Tian H."/>
            <person name="Witte H."/>
            <person name="Yang S.P."/>
            <person name="Wilson R.K."/>
            <person name="Sommer R.J."/>
        </authorList>
    </citation>
    <scope>NUCLEOTIDE SEQUENCE [LARGE SCALE GENOMIC DNA]</scope>
    <source>
        <strain evidence="2">PS312</strain>
    </source>
</reference>
<dbReference type="Proteomes" id="UP000005239">
    <property type="component" value="Unassembled WGS sequence"/>
</dbReference>
<organism evidence="1 2">
    <name type="scientific">Pristionchus pacificus</name>
    <name type="common">Parasitic nematode worm</name>
    <dbReference type="NCBI Taxonomy" id="54126"/>
    <lineage>
        <taxon>Eukaryota</taxon>
        <taxon>Metazoa</taxon>
        <taxon>Ecdysozoa</taxon>
        <taxon>Nematoda</taxon>
        <taxon>Chromadorea</taxon>
        <taxon>Rhabditida</taxon>
        <taxon>Rhabditina</taxon>
        <taxon>Diplogasteromorpha</taxon>
        <taxon>Diplogasteroidea</taxon>
        <taxon>Neodiplogasteridae</taxon>
        <taxon>Pristionchus</taxon>
    </lineage>
</organism>
<accession>A0A2A6CTP4</accession>
<gene>
    <name evidence="1" type="primary">WBGene00204935</name>
</gene>
<name>A0A2A6CTP4_PRIPA</name>
<dbReference type="EnsemblMetazoa" id="PPA32072.1">
    <property type="protein sequence ID" value="PPA32072.1"/>
    <property type="gene ID" value="WBGene00204935"/>
</dbReference>